<sequence length="29" mass="3187">MDSKTSFALADIQVSTDFRNDRPSIADAD</sequence>
<evidence type="ECO:0000313" key="2">
    <source>
        <dbReference type="Proteomes" id="UP000001312"/>
    </source>
</evidence>
<dbReference type="Proteomes" id="UP000001312">
    <property type="component" value="Unassembled WGS sequence"/>
</dbReference>
<dbReference type="RefSeq" id="XP_001590598.1">
    <property type="nucleotide sequence ID" value="XM_001590548.1"/>
</dbReference>
<dbReference type="GeneID" id="5486639"/>
<dbReference type="KEGG" id="ssl:SS1G_08338"/>
<name>A7ESN3_SCLS1</name>
<dbReference type="AlphaFoldDB" id="A7ESN3"/>
<protein>
    <submittedName>
        <fullName evidence="1">Uncharacterized protein</fullName>
    </submittedName>
</protein>
<evidence type="ECO:0000313" key="1">
    <source>
        <dbReference type="EMBL" id="EDN92475.1"/>
    </source>
</evidence>
<proteinExistence type="predicted"/>
<organism evidence="1 2">
    <name type="scientific">Sclerotinia sclerotiorum (strain ATCC 18683 / 1980 / Ss-1)</name>
    <name type="common">White mold</name>
    <name type="synonym">Whetzelinia sclerotiorum</name>
    <dbReference type="NCBI Taxonomy" id="665079"/>
    <lineage>
        <taxon>Eukaryota</taxon>
        <taxon>Fungi</taxon>
        <taxon>Dikarya</taxon>
        <taxon>Ascomycota</taxon>
        <taxon>Pezizomycotina</taxon>
        <taxon>Leotiomycetes</taxon>
        <taxon>Helotiales</taxon>
        <taxon>Sclerotiniaceae</taxon>
        <taxon>Sclerotinia</taxon>
    </lineage>
</organism>
<keyword evidence="2" id="KW-1185">Reference proteome</keyword>
<dbReference type="EMBL" id="CH476631">
    <property type="protein sequence ID" value="EDN92475.1"/>
    <property type="molecule type" value="Genomic_DNA"/>
</dbReference>
<accession>A7ESN3</accession>
<dbReference type="InParanoid" id="A7ESN3"/>
<gene>
    <name evidence="1" type="ORF">SS1G_08338</name>
</gene>
<reference evidence="2" key="1">
    <citation type="journal article" date="2011" name="PLoS Genet.">
        <title>Genomic analysis of the necrotrophic fungal pathogens Sclerotinia sclerotiorum and Botrytis cinerea.</title>
        <authorList>
            <person name="Amselem J."/>
            <person name="Cuomo C.A."/>
            <person name="van Kan J.A."/>
            <person name="Viaud M."/>
            <person name="Benito E.P."/>
            <person name="Couloux A."/>
            <person name="Coutinho P.M."/>
            <person name="de Vries R.P."/>
            <person name="Dyer P.S."/>
            <person name="Fillinger S."/>
            <person name="Fournier E."/>
            <person name="Gout L."/>
            <person name="Hahn M."/>
            <person name="Kohn L."/>
            <person name="Lapalu N."/>
            <person name="Plummer K.M."/>
            <person name="Pradier J.M."/>
            <person name="Quevillon E."/>
            <person name="Sharon A."/>
            <person name="Simon A."/>
            <person name="ten Have A."/>
            <person name="Tudzynski B."/>
            <person name="Tudzynski P."/>
            <person name="Wincker P."/>
            <person name="Andrew M."/>
            <person name="Anthouard V."/>
            <person name="Beever R.E."/>
            <person name="Beffa R."/>
            <person name="Benoit I."/>
            <person name="Bouzid O."/>
            <person name="Brault B."/>
            <person name="Chen Z."/>
            <person name="Choquer M."/>
            <person name="Collemare J."/>
            <person name="Cotton P."/>
            <person name="Danchin E.G."/>
            <person name="Da Silva C."/>
            <person name="Gautier A."/>
            <person name="Giraud C."/>
            <person name="Giraud T."/>
            <person name="Gonzalez C."/>
            <person name="Grossetete S."/>
            <person name="Guldener U."/>
            <person name="Henrissat B."/>
            <person name="Howlett B.J."/>
            <person name="Kodira C."/>
            <person name="Kretschmer M."/>
            <person name="Lappartient A."/>
            <person name="Leroch M."/>
            <person name="Levis C."/>
            <person name="Mauceli E."/>
            <person name="Neuveglise C."/>
            <person name="Oeser B."/>
            <person name="Pearson M."/>
            <person name="Poulain J."/>
            <person name="Poussereau N."/>
            <person name="Quesneville H."/>
            <person name="Rascle C."/>
            <person name="Schumacher J."/>
            <person name="Segurens B."/>
            <person name="Sexton A."/>
            <person name="Silva E."/>
            <person name="Sirven C."/>
            <person name="Soanes D.M."/>
            <person name="Talbot N.J."/>
            <person name="Templeton M."/>
            <person name="Yandava C."/>
            <person name="Yarden O."/>
            <person name="Zeng Q."/>
            <person name="Rollins J.A."/>
            <person name="Lebrun M.H."/>
            <person name="Dickman M."/>
        </authorList>
    </citation>
    <scope>NUCLEOTIDE SEQUENCE [LARGE SCALE GENOMIC DNA]</scope>
    <source>
        <strain evidence="2">ATCC 18683 / 1980 / Ss-1</strain>
    </source>
</reference>
<dbReference type="HOGENOM" id="CLU_3410786_0_0_1"/>